<dbReference type="Proteomes" id="UP000831113">
    <property type="component" value="Chromosome"/>
</dbReference>
<organism evidence="1 2">
    <name type="scientific">Hymenobacter tibetensis</name>
    <dbReference type="NCBI Taxonomy" id="497967"/>
    <lineage>
        <taxon>Bacteria</taxon>
        <taxon>Pseudomonadati</taxon>
        <taxon>Bacteroidota</taxon>
        <taxon>Cytophagia</taxon>
        <taxon>Cytophagales</taxon>
        <taxon>Hymenobacteraceae</taxon>
        <taxon>Hymenobacter</taxon>
    </lineage>
</organism>
<accession>A0ABY4D5G3</accession>
<keyword evidence="2" id="KW-1185">Reference proteome</keyword>
<proteinExistence type="predicted"/>
<evidence type="ECO:0000313" key="2">
    <source>
        <dbReference type="Proteomes" id="UP000831113"/>
    </source>
</evidence>
<protein>
    <submittedName>
        <fullName evidence="1">Uncharacterized protein</fullName>
    </submittedName>
</protein>
<sequence length="225" mass="25137">MFLNSQKNQLFNMIKEAGLSLHTFKLEAKEHLLVTHLPTGFYFKVLSKSVGVASDTNREVFNLFISYTPLTVNGVLFPNQEKAYAPVGKWDTVPAVFTHWVALVKKESEEPDMWADLERNMLLFDTTADNDDVAFTNAELRTVQAKLREAARQIAGTELPSEAIDKLTLVLEQQATQSESLTKKEWKMNFVAAVTSAVIGLALNPTQAHDVFAIIKSVFSGLFLN</sequence>
<evidence type="ECO:0000313" key="1">
    <source>
        <dbReference type="EMBL" id="UOG76815.1"/>
    </source>
</evidence>
<name>A0ABY4D5G3_9BACT</name>
<gene>
    <name evidence="1" type="ORF">MTX78_09490</name>
</gene>
<dbReference type="EMBL" id="CP094669">
    <property type="protein sequence ID" value="UOG76815.1"/>
    <property type="molecule type" value="Genomic_DNA"/>
</dbReference>
<reference evidence="1 2" key="1">
    <citation type="submission" date="2022-03" db="EMBL/GenBank/DDBJ databases">
        <title>Hymenobactersp. isolated from the air.</title>
        <authorList>
            <person name="Won M."/>
            <person name="Kwon S.-W."/>
        </authorList>
    </citation>
    <scope>NUCLEOTIDE SEQUENCE [LARGE SCALE GENOMIC DNA]</scope>
    <source>
        <strain evidence="1 2">KACC 21982</strain>
    </source>
</reference>
<dbReference type="RefSeq" id="WP_243802035.1">
    <property type="nucleotide sequence ID" value="NZ_CP094669.1"/>
</dbReference>